<dbReference type="EMBL" id="CAXDID020001092">
    <property type="protein sequence ID" value="CAL6116812.1"/>
    <property type="molecule type" value="Genomic_DNA"/>
</dbReference>
<keyword evidence="7" id="KW-1185">Reference proteome</keyword>
<reference evidence="4 7" key="2">
    <citation type="submission" date="2024-07" db="EMBL/GenBank/DDBJ databases">
        <authorList>
            <person name="Akdeniz Z."/>
        </authorList>
    </citation>
    <scope>NUCLEOTIDE SEQUENCE [LARGE SCALE GENOMIC DNA]</scope>
</reference>
<accession>A0AA86P278</accession>
<protein>
    <recommendedName>
        <fullName evidence="8">Tail fiber protein</fullName>
    </recommendedName>
</protein>
<comment type="caution">
    <text evidence="1">The sequence shown here is derived from an EMBL/GenBank/DDBJ whole genome shotgun (WGS) entry which is preliminary data.</text>
</comment>
<proteinExistence type="predicted"/>
<organism evidence="1">
    <name type="scientific">Hexamita inflata</name>
    <dbReference type="NCBI Taxonomy" id="28002"/>
    <lineage>
        <taxon>Eukaryota</taxon>
        <taxon>Metamonada</taxon>
        <taxon>Diplomonadida</taxon>
        <taxon>Hexamitidae</taxon>
        <taxon>Hexamitinae</taxon>
        <taxon>Hexamita</taxon>
    </lineage>
</organism>
<sequence length="218" mass="24147">MASDNLQRSALYLQQLMKQNYSVLQTQIDYNRQYGEDAQSRNQNQLLLQISQQNTSLTNLINSLNSSVQYISSQTQPSLPIGTILMYDSSDWVDNQTIPGWYACTALNNALNNHIPDLEGNFIRGISPETRANKIITNNHLFSGKGIVTLTTSNLPPHSHNYADRINTGGGEPNVNGYNAGGSDAWRTTDGGNGLYATPVDLDNNISQYAVIYIKKIF</sequence>
<dbReference type="EMBL" id="CATOUU010000440">
    <property type="protein sequence ID" value="CAI9929820.1"/>
    <property type="molecule type" value="Genomic_DNA"/>
</dbReference>
<gene>
    <name evidence="4" type="ORF">HINF_LOCUS12934</name>
    <name evidence="5" type="ORF">HINF_LOCUS12935</name>
    <name evidence="1" type="ORF">HINF_LOCUS17465</name>
    <name evidence="2" type="ORF">HINF_LOCUS17466</name>
    <name evidence="3" type="ORF">HINF_LOCUS25351</name>
    <name evidence="6" type="ORF">HINF_LOCUS79204</name>
</gene>
<dbReference type="EMBL" id="CATOUU010000648">
    <property type="protein sequence ID" value="CAI9937706.1"/>
    <property type="molecule type" value="Genomic_DNA"/>
</dbReference>
<evidence type="ECO:0000313" key="6">
    <source>
        <dbReference type="EMBL" id="CAL6116812.1"/>
    </source>
</evidence>
<dbReference type="EMBL" id="CAXDID020000029">
    <property type="protein sequence ID" value="CAL5993154.1"/>
    <property type="molecule type" value="Genomic_DNA"/>
</dbReference>
<dbReference type="EMBL" id="CAXDID020000029">
    <property type="protein sequence ID" value="CAL5993156.1"/>
    <property type="molecule type" value="Genomic_DNA"/>
</dbReference>
<dbReference type="EMBL" id="CATOUU010000440">
    <property type="protein sequence ID" value="CAI9929821.1"/>
    <property type="molecule type" value="Genomic_DNA"/>
</dbReference>
<dbReference type="AlphaFoldDB" id="A0AA86P278"/>
<dbReference type="SUPFAM" id="SSF88874">
    <property type="entry name" value="Receptor-binding domain of short tail fibre protein gp12"/>
    <property type="match status" value="1"/>
</dbReference>
<evidence type="ECO:0008006" key="8">
    <source>
        <dbReference type="Google" id="ProtNLM"/>
    </source>
</evidence>
<evidence type="ECO:0000313" key="2">
    <source>
        <dbReference type="EMBL" id="CAI9929821.1"/>
    </source>
</evidence>
<evidence type="ECO:0000313" key="1">
    <source>
        <dbReference type="EMBL" id="CAI9929820.1"/>
    </source>
</evidence>
<name>A0AA86P278_9EUKA</name>
<evidence type="ECO:0000313" key="5">
    <source>
        <dbReference type="EMBL" id="CAL5993156.1"/>
    </source>
</evidence>
<dbReference type="Proteomes" id="UP001642409">
    <property type="component" value="Unassembled WGS sequence"/>
</dbReference>
<evidence type="ECO:0000313" key="4">
    <source>
        <dbReference type="EMBL" id="CAL5993154.1"/>
    </source>
</evidence>
<evidence type="ECO:0000313" key="7">
    <source>
        <dbReference type="Proteomes" id="UP001642409"/>
    </source>
</evidence>
<reference evidence="1" key="1">
    <citation type="submission" date="2023-06" db="EMBL/GenBank/DDBJ databases">
        <authorList>
            <person name="Kurt Z."/>
        </authorList>
    </citation>
    <scope>NUCLEOTIDE SEQUENCE</scope>
</reference>
<evidence type="ECO:0000313" key="3">
    <source>
        <dbReference type="EMBL" id="CAI9937706.1"/>
    </source>
</evidence>